<keyword evidence="5 10" id="KW-0472">Membrane</keyword>
<dbReference type="PANTHER" id="PTHR45695:SF9">
    <property type="entry name" value="LEUCOKININ RECEPTOR"/>
    <property type="match status" value="1"/>
</dbReference>
<keyword evidence="7 8" id="KW-0807">Transducer</keyword>
<feature type="compositionally biased region" description="Polar residues" evidence="9">
    <location>
        <begin position="384"/>
        <end position="398"/>
    </location>
</feature>
<feature type="transmembrane region" description="Helical" evidence="10">
    <location>
        <begin position="80"/>
        <end position="96"/>
    </location>
</feature>
<gene>
    <name evidence="12" type="ORF">PEVE_00042945</name>
</gene>
<dbReference type="CDD" id="cd00637">
    <property type="entry name" value="7tm_classA_rhodopsin-like"/>
    <property type="match status" value="1"/>
</dbReference>
<evidence type="ECO:0000313" key="12">
    <source>
        <dbReference type="EMBL" id="CAH3018417.1"/>
    </source>
</evidence>
<reference evidence="12 13" key="1">
    <citation type="submission" date="2022-05" db="EMBL/GenBank/DDBJ databases">
        <authorList>
            <consortium name="Genoscope - CEA"/>
            <person name="William W."/>
        </authorList>
    </citation>
    <scope>NUCLEOTIDE SEQUENCE [LARGE SCALE GENOMIC DNA]</scope>
</reference>
<dbReference type="Gene3D" id="1.20.1070.10">
    <property type="entry name" value="Rhodopsin 7-helix transmembrane proteins"/>
    <property type="match status" value="1"/>
</dbReference>
<feature type="transmembrane region" description="Helical" evidence="10">
    <location>
        <begin position="254"/>
        <end position="279"/>
    </location>
</feature>
<comment type="similarity">
    <text evidence="8">Belongs to the G-protein coupled receptor 1 family.</text>
</comment>
<dbReference type="SUPFAM" id="SSF81321">
    <property type="entry name" value="Family A G protein-coupled receptor-like"/>
    <property type="match status" value="1"/>
</dbReference>
<keyword evidence="3 10" id="KW-1133">Transmembrane helix</keyword>
<keyword evidence="4 8" id="KW-0297">G-protein coupled receptor</keyword>
<feature type="transmembrane region" description="Helical" evidence="10">
    <location>
        <begin position="198"/>
        <end position="223"/>
    </location>
</feature>
<dbReference type="InterPro" id="IPR017452">
    <property type="entry name" value="GPCR_Rhodpsn_7TM"/>
</dbReference>
<evidence type="ECO:0000256" key="9">
    <source>
        <dbReference type="SAM" id="MobiDB-lite"/>
    </source>
</evidence>
<evidence type="ECO:0000259" key="11">
    <source>
        <dbReference type="PROSITE" id="PS50262"/>
    </source>
</evidence>
<evidence type="ECO:0000256" key="5">
    <source>
        <dbReference type="ARBA" id="ARBA00023136"/>
    </source>
</evidence>
<feature type="transmembrane region" description="Helical" evidence="10">
    <location>
        <begin position="116"/>
        <end position="137"/>
    </location>
</feature>
<dbReference type="Proteomes" id="UP001159427">
    <property type="component" value="Unassembled WGS sequence"/>
</dbReference>
<evidence type="ECO:0000256" key="8">
    <source>
        <dbReference type="RuleBase" id="RU000688"/>
    </source>
</evidence>
<evidence type="ECO:0000256" key="1">
    <source>
        <dbReference type="ARBA" id="ARBA00004141"/>
    </source>
</evidence>
<keyword evidence="2 8" id="KW-0812">Transmembrane</keyword>
<dbReference type="PANTHER" id="PTHR45695">
    <property type="entry name" value="LEUCOKININ RECEPTOR-RELATED"/>
    <property type="match status" value="1"/>
</dbReference>
<evidence type="ECO:0000256" key="6">
    <source>
        <dbReference type="ARBA" id="ARBA00023170"/>
    </source>
</evidence>
<evidence type="ECO:0000256" key="2">
    <source>
        <dbReference type="ARBA" id="ARBA00022692"/>
    </source>
</evidence>
<feature type="transmembrane region" description="Helical" evidence="10">
    <location>
        <begin position="157"/>
        <end position="178"/>
    </location>
</feature>
<feature type="compositionally biased region" description="Polar residues" evidence="9">
    <location>
        <begin position="419"/>
        <end position="441"/>
    </location>
</feature>
<feature type="region of interest" description="Disordered" evidence="9">
    <location>
        <begin position="382"/>
        <end position="459"/>
    </location>
</feature>
<evidence type="ECO:0000256" key="10">
    <source>
        <dbReference type="SAM" id="Phobius"/>
    </source>
</evidence>
<evidence type="ECO:0000313" key="13">
    <source>
        <dbReference type="Proteomes" id="UP001159427"/>
    </source>
</evidence>
<keyword evidence="13" id="KW-1185">Reference proteome</keyword>
<feature type="transmembrane region" description="Helical" evidence="10">
    <location>
        <begin position="47"/>
        <end position="68"/>
    </location>
</feature>
<name>A0ABN8LS37_9CNID</name>
<proteinExistence type="inferred from homology"/>
<dbReference type="Pfam" id="PF00001">
    <property type="entry name" value="7tm_1"/>
    <property type="match status" value="1"/>
</dbReference>
<dbReference type="PROSITE" id="PS50262">
    <property type="entry name" value="G_PROTEIN_RECEP_F1_2"/>
    <property type="match status" value="1"/>
</dbReference>
<feature type="compositionally biased region" description="Low complexity" evidence="9">
    <location>
        <begin position="399"/>
        <end position="409"/>
    </location>
</feature>
<dbReference type="PRINTS" id="PR00237">
    <property type="entry name" value="GPCRRHODOPSN"/>
</dbReference>
<comment type="caution">
    <text evidence="12">The sequence shown here is derived from an EMBL/GenBank/DDBJ whole genome shotgun (WGS) entry which is preliminary data.</text>
</comment>
<comment type="subcellular location">
    <subcellularLocation>
        <location evidence="1">Membrane</location>
        <topology evidence="1">Multi-pass membrane protein</topology>
    </subcellularLocation>
</comment>
<dbReference type="InterPro" id="IPR000276">
    <property type="entry name" value="GPCR_Rhodpsn"/>
</dbReference>
<evidence type="ECO:0000256" key="4">
    <source>
        <dbReference type="ARBA" id="ARBA00023040"/>
    </source>
</evidence>
<sequence>MSLIPRLELTELPNYEMSTDQPRINSSIDNDTERETRLDEAERNFKIIFYCCLFVFGSIGNFLVVVVVKEKRKRTINDYFILNLAIADLTFLWFSVPFYSYELFQPFTKNVFYCKVIWPIMSVTLSASIFTLTSMAVERCRGITNPLRPRIKLKATIVWIFLVWICAFFTILPLMIVARQEKDGCVEDWPKNYFRQSYTAALFGMQYVIPLLIITITYLRIAFCLLRSRLPMRTSINSSGQVVRLKTRTENVHIIQTLAVIVILFMACMLPNQIAWMLFDFGGDSYNQLSHAFWTCAEALIYFHACVNPIVYGTLTRQFRRVYIRVFLNIFCCSKKSFMFIGISENLSSERKSRRKDGAFVLHGSLRYRGVIERRETSHLEIRSSPNLSTSAESNCIGSPSATSSSARHSMSKEVRLRTSGTQDCMDTKKSLNMSFSNNALDESSVEDVEDERVQETKL</sequence>
<evidence type="ECO:0000256" key="7">
    <source>
        <dbReference type="ARBA" id="ARBA00023224"/>
    </source>
</evidence>
<evidence type="ECO:0000256" key="3">
    <source>
        <dbReference type="ARBA" id="ARBA00022989"/>
    </source>
</evidence>
<protein>
    <recommendedName>
        <fullName evidence="11">G-protein coupled receptors family 1 profile domain-containing protein</fullName>
    </recommendedName>
</protein>
<feature type="transmembrane region" description="Helical" evidence="10">
    <location>
        <begin position="291"/>
        <end position="315"/>
    </location>
</feature>
<feature type="domain" description="G-protein coupled receptors family 1 profile" evidence="11">
    <location>
        <begin position="60"/>
        <end position="312"/>
    </location>
</feature>
<dbReference type="EMBL" id="CALNXI010000086">
    <property type="protein sequence ID" value="CAH3018417.1"/>
    <property type="molecule type" value="Genomic_DNA"/>
</dbReference>
<dbReference type="PROSITE" id="PS00237">
    <property type="entry name" value="G_PROTEIN_RECEP_F1_1"/>
    <property type="match status" value="1"/>
</dbReference>
<organism evidence="12 13">
    <name type="scientific">Porites evermanni</name>
    <dbReference type="NCBI Taxonomy" id="104178"/>
    <lineage>
        <taxon>Eukaryota</taxon>
        <taxon>Metazoa</taxon>
        <taxon>Cnidaria</taxon>
        <taxon>Anthozoa</taxon>
        <taxon>Hexacorallia</taxon>
        <taxon>Scleractinia</taxon>
        <taxon>Fungiina</taxon>
        <taxon>Poritidae</taxon>
        <taxon>Porites</taxon>
    </lineage>
</organism>
<keyword evidence="6 8" id="KW-0675">Receptor</keyword>
<accession>A0ABN8LS37</accession>